<evidence type="ECO:0000256" key="6">
    <source>
        <dbReference type="ARBA" id="ARBA00050776"/>
    </source>
</evidence>
<dbReference type="InterPro" id="IPR000192">
    <property type="entry name" value="Aminotrans_V_dom"/>
</dbReference>
<dbReference type="Gene3D" id="3.90.1150.10">
    <property type="entry name" value="Aspartate Aminotransferase, domain 1"/>
    <property type="match status" value="1"/>
</dbReference>
<evidence type="ECO:0000313" key="9">
    <source>
        <dbReference type="Proteomes" id="UP001056291"/>
    </source>
</evidence>
<dbReference type="InterPro" id="IPR015422">
    <property type="entry name" value="PyrdxlP-dep_Trfase_small"/>
</dbReference>
<dbReference type="Gene3D" id="3.40.640.10">
    <property type="entry name" value="Type I PLP-dependent aspartate aminotransferase-like (Major domain)"/>
    <property type="match status" value="1"/>
</dbReference>
<dbReference type="NCBIfam" id="TIGR01979">
    <property type="entry name" value="sufS"/>
    <property type="match status" value="1"/>
</dbReference>
<dbReference type="PANTHER" id="PTHR43586">
    <property type="entry name" value="CYSTEINE DESULFURASE"/>
    <property type="match status" value="1"/>
</dbReference>
<evidence type="ECO:0000256" key="3">
    <source>
        <dbReference type="ARBA" id="ARBA00012239"/>
    </source>
</evidence>
<evidence type="ECO:0000256" key="2">
    <source>
        <dbReference type="ARBA" id="ARBA00010447"/>
    </source>
</evidence>
<feature type="domain" description="Aminotransferase class V" evidence="7">
    <location>
        <begin position="29"/>
        <end position="398"/>
    </location>
</feature>
<proteinExistence type="inferred from homology"/>
<comment type="cofactor">
    <cofactor evidence="1">
        <name>pyridoxal 5'-phosphate</name>
        <dbReference type="ChEBI" id="CHEBI:597326"/>
    </cofactor>
</comment>
<dbReference type="InterPro" id="IPR015424">
    <property type="entry name" value="PyrdxlP-dep_Trfase"/>
</dbReference>
<dbReference type="InterPro" id="IPR010970">
    <property type="entry name" value="Cys_dSase_SufS"/>
</dbReference>
<keyword evidence="5" id="KW-0663">Pyridoxal phosphate</keyword>
<dbReference type="SUPFAM" id="SSF53383">
    <property type="entry name" value="PLP-dependent transferases"/>
    <property type="match status" value="1"/>
</dbReference>
<protein>
    <recommendedName>
        <fullName evidence="3">cysteine desulfurase</fullName>
        <ecNumber evidence="3">2.8.1.7</ecNumber>
    </recommendedName>
</protein>
<dbReference type="RefSeq" id="WP_251937909.1">
    <property type="nucleotide sequence ID" value="NZ_CP098747.1"/>
</dbReference>
<keyword evidence="4" id="KW-0808">Transferase</keyword>
<accession>A0ABY4WAN1</accession>
<evidence type="ECO:0000256" key="4">
    <source>
        <dbReference type="ARBA" id="ARBA00022679"/>
    </source>
</evidence>
<dbReference type="Proteomes" id="UP001056291">
    <property type="component" value="Chromosome"/>
</dbReference>
<dbReference type="Pfam" id="PF00266">
    <property type="entry name" value="Aminotran_5"/>
    <property type="match status" value="1"/>
</dbReference>
<name>A0ABY4WAN1_9PROT</name>
<comment type="catalytic activity">
    <reaction evidence="6">
        <text>(sulfur carrier)-H + L-cysteine = (sulfur carrier)-SH + L-alanine</text>
        <dbReference type="Rhea" id="RHEA:43892"/>
        <dbReference type="Rhea" id="RHEA-COMP:14737"/>
        <dbReference type="Rhea" id="RHEA-COMP:14739"/>
        <dbReference type="ChEBI" id="CHEBI:29917"/>
        <dbReference type="ChEBI" id="CHEBI:35235"/>
        <dbReference type="ChEBI" id="CHEBI:57972"/>
        <dbReference type="ChEBI" id="CHEBI:64428"/>
        <dbReference type="EC" id="2.8.1.7"/>
    </reaction>
</comment>
<evidence type="ECO:0000256" key="5">
    <source>
        <dbReference type="ARBA" id="ARBA00022898"/>
    </source>
</evidence>
<comment type="similarity">
    <text evidence="2">Belongs to the class-V pyridoxal-phosphate-dependent aminotransferase family. Csd subfamily.</text>
</comment>
<dbReference type="InterPro" id="IPR015421">
    <property type="entry name" value="PyrdxlP-dep_Trfase_major"/>
</dbReference>
<gene>
    <name evidence="8" type="ORF">NBZ79_09465</name>
</gene>
<reference evidence="8" key="1">
    <citation type="submission" date="2022-06" db="EMBL/GenBank/DDBJ databases">
        <title>Sneathiella actinostolidae sp. nov., isolated from a sea anemonein the Western Pacific Ocean.</title>
        <authorList>
            <person name="Wei M.J."/>
        </authorList>
    </citation>
    <scope>NUCLEOTIDE SEQUENCE</scope>
    <source>
        <strain evidence="8">PHK-P5</strain>
    </source>
</reference>
<evidence type="ECO:0000256" key="1">
    <source>
        <dbReference type="ARBA" id="ARBA00001933"/>
    </source>
</evidence>
<evidence type="ECO:0000313" key="8">
    <source>
        <dbReference type="EMBL" id="USG63203.1"/>
    </source>
</evidence>
<evidence type="ECO:0000259" key="7">
    <source>
        <dbReference type="Pfam" id="PF00266"/>
    </source>
</evidence>
<organism evidence="8 9">
    <name type="scientific">Sneathiella marina</name>
    <dbReference type="NCBI Taxonomy" id="2950108"/>
    <lineage>
        <taxon>Bacteria</taxon>
        <taxon>Pseudomonadati</taxon>
        <taxon>Pseudomonadota</taxon>
        <taxon>Alphaproteobacteria</taxon>
        <taxon>Sneathiellales</taxon>
        <taxon>Sneathiellaceae</taxon>
        <taxon>Sneathiella</taxon>
    </lineage>
</organism>
<dbReference type="EMBL" id="CP098747">
    <property type="protein sequence ID" value="USG63203.1"/>
    <property type="molecule type" value="Genomic_DNA"/>
</dbReference>
<dbReference type="EC" id="2.8.1.7" evidence="3"/>
<keyword evidence="9" id="KW-1185">Reference proteome</keyword>
<sequence length="410" mass="44256">MNDMTTFDIEKIRRDFPIFGTEVHGKPLIYLDSGASAQKPTVVLDAVQKAYAETYANVHRGVHFLSQSSTELYEASRETIRAHINAGSLDEVIFTKNATESINLVAASYGGANLQPGDEIILSYLEHHSNIVPWQLIAEKTGATVRAVPIDEHGEFMLESYLDMLGPKTKIVAVTHISNAIGTITPIRQIIDAAHDAGAVVLVDGSQAVPHLKVDMQEIGADFYVFTGHKVFGPTGIGVLYGKAELLAKMPPYQGGGDMINRVTFEKTTYAKGHSKFEAGTPPIVQAIGLGTAIDYINSIGLDKIGAHEQSLLAYATEQLSQINSVKIIGQAKHKASIISFTMEGVHPHDIGTIVDRSGVAIRVGHHCAQPLMDHFDVASTARASFALYNNRADVDALVASIKSVQEIFG</sequence>
<dbReference type="CDD" id="cd06453">
    <property type="entry name" value="SufS_like"/>
    <property type="match status" value="1"/>
</dbReference>
<dbReference type="PANTHER" id="PTHR43586:SF8">
    <property type="entry name" value="CYSTEINE DESULFURASE 1, CHLOROPLASTIC"/>
    <property type="match status" value="1"/>
</dbReference>